<accession>A0ABS2KJA7</accession>
<name>A0ABS2KJA7_9GAMM</name>
<comment type="caution">
    <text evidence="1">The sequence shown here is derived from an EMBL/GenBank/DDBJ whole genome shotgun (WGS) entry which is preliminary data.</text>
</comment>
<evidence type="ECO:0000313" key="1">
    <source>
        <dbReference type="EMBL" id="MBM7131231.1"/>
    </source>
</evidence>
<organism evidence="1 2">
    <name type="scientific">Dyella mobilis</name>
    <dbReference type="NCBI Taxonomy" id="1849582"/>
    <lineage>
        <taxon>Bacteria</taxon>
        <taxon>Pseudomonadati</taxon>
        <taxon>Pseudomonadota</taxon>
        <taxon>Gammaproteobacteria</taxon>
        <taxon>Lysobacterales</taxon>
        <taxon>Rhodanobacteraceae</taxon>
        <taxon>Dyella</taxon>
    </lineage>
</organism>
<proteinExistence type="predicted"/>
<reference evidence="1" key="1">
    <citation type="submission" date="2020-10" db="EMBL/GenBank/DDBJ databases">
        <title>Phylogeny of dyella-like bacteria.</title>
        <authorList>
            <person name="Fu J."/>
        </authorList>
    </citation>
    <scope>NUCLEOTIDE SEQUENCE</scope>
    <source>
        <strain evidence="1">DHON07</strain>
    </source>
</reference>
<gene>
    <name evidence="1" type="ORF">ISS99_17020</name>
</gene>
<dbReference type="Proteomes" id="UP001430193">
    <property type="component" value="Unassembled WGS sequence"/>
</dbReference>
<dbReference type="EMBL" id="JADIKF010000040">
    <property type="protein sequence ID" value="MBM7131231.1"/>
    <property type="molecule type" value="Genomic_DNA"/>
</dbReference>
<protein>
    <submittedName>
        <fullName evidence="1">Ras family protein</fullName>
    </submittedName>
</protein>
<sequence>MTTVATNIAMLGVEGDADEQMRIITEENNSVLDRIRDLYNIPKLPVASKLPED</sequence>
<evidence type="ECO:0000313" key="2">
    <source>
        <dbReference type="Proteomes" id="UP001430193"/>
    </source>
</evidence>
<keyword evidence="2" id="KW-1185">Reference proteome</keyword>